<dbReference type="Proteomes" id="UP001607302">
    <property type="component" value="Unassembled WGS sequence"/>
</dbReference>
<keyword evidence="2" id="KW-0047">Antifreeze protein</keyword>
<comment type="similarity">
    <text evidence="1">Belongs to the type-I AFP family.</text>
</comment>
<evidence type="ECO:0000256" key="2">
    <source>
        <dbReference type="ARBA" id="ARBA00023076"/>
    </source>
</evidence>
<evidence type="ECO:0000256" key="1">
    <source>
        <dbReference type="ARBA" id="ARBA00006358"/>
    </source>
</evidence>
<accession>A0ABD2A4Q5</accession>
<evidence type="ECO:0000313" key="4">
    <source>
        <dbReference type="Proteomes" id="UP001607302"/>
    </source>
</evidence>
<dbReference type="PRINTS" id="PR00308">
    <property type="entry name" value="ANTIFREEZEI"/>
</dbReference>
<reference evidence="3 4" key="1">
    <citation type="journal article" date="2024" name="Ann. Entomol. Soc. Am.">
        <title>Genomic analyses of the southern and eastern yellowjacket wasps (Hymenoptera: Vespidae) reveal evolutionary signatures of social life.</title>
        <authorList>
            <person name="Catto M.A."/>
            <person name="Caine P.B."/>
            <person name="Orr S.E."/>
            <person name="Hunt B.G."/>
            <person name="Goodisman M.A.D."/>
        </authorList>
    </citation>
    <scope>NUCLEOTIDE SEQUENCE [LARGE SCALE GENOMIC DNA]</scope>
    <source>
        <strain evidence="3">233</strain>
        <tissue evidence="3">Head and thorax</tissue>
    </source>
</reference>
<dbReference type="PROSITE" id="PS51257">
    <property type="entry name" value="PROKAR_LIPOPROTEIN"/>
    <property type="match status" value="1"/>
</dbReference>
<comment type="caution">
    <text evidence="3">The sequence shown here is derived from an EMBL/GenBank/DDBJ whole genome shotgun (WGS) entry which is preliminary data.</text>
</comment>
<name>A0ABD2A4Q5_VESSQ</name>
<evidence type="ECO:0000313" key="3">
    <source>
        <dbReference type="EMBL" id="KAL2715586.1"/>
    </source>
</evidence>
<sequence>MRVEGSPRSSAICTPASTFGCVKSGHCNAPWDLLESYYIKVTSVQSGSPTGLKVWNGKDLFTFLFYLILLSIRVKPLILPTAGATTATAKATAAATAAAAVKATAATAAAAVKATAATAAAAAATAANLAVTN</sequence>
<protein>
    <submittedName>
        <fullName evidence="3">Uncharacterized protein</fullName>
    </submittedName>
</protein>
<dbReference type="InterPro" id="IPR000104">
    <property type="entry name" value="Antifreeze_1"/>
</dbReference>
<organism evidence="3 4">
    <name type="scientific">Vespula squamosa</name>
    <name type="common">Southern yellow jacket</name>
    <name type="synonym">Wasp</name>
    <dbReference type="NCBI Taxonomy" id="30214"/>
    <lineage>
        <taxon>Eukaryota</taxon>
        <taxon>Metazoa</taxon>
        <taxon>Ecdysozoa</taxon>
        <taxon>Arthropoda</taxon>
        <taxon>Hexapoda</taxon>
        <taxon>Insecta</taxon>
        <taxon>Pterygota</taxon>
        <taxon>Neoptera</taxon>
        <taxon>Endopterygota</taxon>
        <taxon>Hymenoptera</taxon>
        <taxon>Apocrita</taxon>
        <taxon>Aculeata</taxon>
        <taxon>Vespoidea</taxon>
        <taxon>Vespidae</taxon>
        <taxon>Vespinae</taxon>
        <taxon>Vespula</taxon>
    </lineage>
</organism>
<gene>
    <name evidence="3" type="ORF">V1478_015284</name>
</gene>
<keyword evidence="4" id="KW-1185">Reference proteome</keyword>
<dbReference type="AlphaFoldDB" id="A0ABD2A4Q5"/>
<proteinExistence type="inferred from homology"/>
<dbReference type="EMBL" id="JAUDFV010000155">
    <property type="protein sequence ID" value="KAL2715586.1"/>
    <property type="molecule type" value="Genomic_DNA"/>
</dbReference>